<dbReference type="EMBL" id="VIFK01000218">
    <property type="protein sequence ID" value="TQE98356.1"/>
    <property type="molecule type" value="Genomic_DNA"/>
</dbReference>
<accession>A0A540VNR3</accession>
<gene>
    <name evidence="1" type="ORF">FKY71_14270</name>
</gene>
<dbReference type="InterPro" id="IPR022148">
    <property type="entry name" value="CopG_antitoxin"/>
</dbReference>
<feature type="non-terminal residue" evidence="1">
    <location>
        <position position="1"/>
    </location>
</feature>
<dbReference type="AlphaFoldDB" id="A0A540VNR3"/>
<proteinExistence type="predicted"/>
<dbReference type="SUPFAM" id="SSF47598">
    <property type="entry name" value="Ribbon-helix-helix"/>
    <property type="match status" value="1"/>
</dbReference>
<comment type="caution">
    <text evidence="1">The sequence shown here is derived from an EMBL/GenBank/DDBJ whole genome shotgun (WGS) entry which is preliminary data.</text>
</comment>
<dbReference type="InterPro" id="IPR010985">
    <property type="entry name" value="Ribbon_hlx_hlx"/>
</dbReference>
<protein>
    <submittedName>
        <fullName evidence="1">Uncharacterized protein</fullName>
    </submittedName>
</protein>
<dbReference type="Proteomes" id="UP000315400">
    <property type="component" value="Unassembled WGS sequence"/>
</dbReference>
<dbReference type="Pfam" id="PF12441">
    <property type="entry name" value="CopG_antitoxin"/>
    <property type="match status" value="1"/>
</dbReference>
<name>A0A540VNR3_9GAMM</name>
<evidence type="ECO:0000313" key="1">
    <source>
        <dbReference type="EMBL" id="TQE98356.1"/>
    </source>
</evidence>
<reference evidence="1 2" key="1">
    <citation type="submission" date="2019-06" db="EMBL/GenBank/DDBJ databases">
        <title>Metagenome assembled Genome of Spiribacter salinus SL48-SHIP from the microbial mat of Salt Lake 48 (Novosibirsk region, Russia).</title>
        <authorList>
            <person name="Shipova A."/>
            <person name="Rozanov A.S."/>
            <person name="Bryanskaya A.V."/>
            <person name="Peltek S.E."/>
        </authorList>
    </citation>
    <scope>NUCLEOTIDE SEQUENCE [LARGE SCALE GENOMIC DNA]</scope>
    <source>
        <strain evidence="1">SL48-SHIP-2</strain>
    </source>
</reference>
<organism evidence="1 2">
    <name type="scientific">Spiribacter salinus</name>
    <dbReference type="NCBI Taxonomy" id="1335746"/>
    <lineage>
        <taxon>Bacteria</taxon>
        <taxon>Pseudomonadati</taxon>
        <taxon>Pseudomonadota</taxon>
        <taxon>Gammaproteobacteria</taxon>
        <taxon>Chromatiales</taxon>
        <taxon>Ectothiorhodospiraceae</taxon>
        <taxon>Spiribacter</taxon>
    </lineage>
</organism>
<evidence type="ECO:0000313" key="2">
    <source>
        <dbReference type="Proteomes" id="UP000315400"/>
    </source>
</evidence>
<dbReference type="GO" id="GO:0006355">
    <property type="term" value="P:regulation of DNA-templated transcription"/>
    <property type="evidence" value="ECO:0007669"/>
    <property type="project" value="InterPro"/>
</dbReference>
<sequence>LKHSTRTISLRLPEALLERIRIEANKRDMPYQSLIKAWLSEDVEQHRK</sequence>